<dbReference type="Pfam" id="PF00551">
    <property type="entry name" value="Formyl_trans_N"/>
    <property type="match status" value="1"/>
</dbReference>
<dbReference type="PANTHER" id="PTHR11138">
    <property type="entry name" value="METHIONYL-TRNA FORMYLTRANSFERASE"/>
    <property type="match status" value="1"/>
</dbReference>
<evidence type="ECO:0000256" key="1">
    <source>
        <dbReference type="ARBA" id="ARBA00002606"/>
    </source>
</evidence>
<keyword evidence="14" id="KW-1185">Reference proteome</keyword>
<evidence type="ECO:0000256" key="5">
    <source>
        <dbReference type="ARBA" id="ARBA00022679"/>
    </source>
</evidence>
<comment type="catalytic activity">
    <reaction evidence="7 8">
        <text>L-methionyl-tRNA(fMet) + (6R)-10-formyltetrahydrofolate = N-formyl-L-methionyl-tRNA(fMet) + (6S)-5,6,7,8-tetrahydrofolate + H(+)</text>
        <dbReference type="Rhea" id="RHEA:24380"/>
        <dbReference type="Rhea" id="RHEA-COMP:9952"/>
        <dbReference type="Rhea" id="RHEA-COMP:9953"/>
        <dbReference type="ChEBI" id="CHEBI:15378"/>
        <dbReference type="ChEBI" id="CHEBI:57453"/>
        <dbReference type="ChEBI" id="CHEBI:78530"/>
        <dbReference type="ChEBI" id="CHEBI:78844"/>
        <dbReference type="ChEBI" id="CHEBI:195366"/>
        <dbReference type="EC" id="2.1.2.9"/>
    </reaction>
</comment>
<comment type="function">
    <text evidence="1 8">Attaches a formyl group to the free amino group of methionyl-tRNA(fMet). The formyl group appears to play a dual role in the initiator identity of N-formylmethionyl-tRNA by promoting its recognition by IF2 and preventing the misappropriation of this tRNA by the elongation apparatus.</text>
</comment>
<dbReference type="InterPro" id="IPR005793">
    <property type="entry name" value="Formyl_trans_C"/>
</dbReference>
<accession>A0AAV5AV41</accession>
<dbReference type="SUPFAM" id="SSF53328">
    <property type="entry name" value="Formyltransferase"/>
    <property type="match status" value="1"/>
</dbReference>
<dbReference type="Gene3D" id="3.40.50.170">
    <property type="entry name" value="Formyl transferase, N-terminal domain"/>
    <property type="match status" value="1"/>
</dbReference>
<evidence type="ECO:0000259" key="10">
    <source>
        <dbReference type="Pfam" id="PF02911"/>
    </source>
</evidence>
<keyword evidence="6 8" id="KW-0648">Protein biosynthesis</keyword>
<evidence type="ECO:0000256" key="8">
    <source>
        <dbReference type="HAMAP-Rule" id="MF_00182"/>
    </source>
</evidence>
<dbReference type="Gene3D" id="3.10.25.10">
    <property type="entry name" value="Formyl transferase, C-terminal domain"/>
    <property type="match status" value="1"/>
</dbReference>
<dbReference type="NCBIfam" id="TIGR00460">
    <property type="entry name" value="fmt"/>
    <property type="match status" value="1"/>
</dbReference>
<reference evidence="11 14" key="1">
    <citation type="submission" date="2021-11" db="EMBL/GenBank/DDBJ databases">
        <title>Draft genome sequence of Capnocytophaga sp. strain KC07075 isolated from cat oral cavity.</title>
        <authorList>
            <person name="Suzuki M."/>
            <person name="Imaoka K."/>
            <person name="Kimura M."/>
            <person name="Morikawa S."/>
            <person name="Maeda K."/>
        </authorList>
    </citation>
    <scope>NUCLEOTIDE SEQUENCE</scope>
    <source>
        <strain evidence="11">KC07075</strain>
        <strain evidence="12 14">KC07079</strain>
    </source>
</reference>
<feature type="domain" description="Formyl transferase C-terminal" evidence="10">
    <location>
        <begin position="205"/>
        <end position="305"/>
    </location>
</feature>
<dbReference type="InterPro" id="IPR044135">
    <property type="entry name" value="Met-tRNA-FMT_C"/>
</dbReference>
<dbReference type="Proteomes" id="UP001207736">
    <property type="component" value="Unassembled WGS sequence"/>
</dbReference>
<comment type="similarity">
    <text evidence="2 8">Belongs to the Fmt family.</text>
</comment>
<comment type="caution">
    <text evidence="11">The sequence shown here is derived from an EMBL/GenBank/DDBJ whole genome shotgun (WGS) entry which is preliminary data.</text>
</comment>
<evidence type="ECO:0000313" key="13">
    <source>
        <dbReference type="Proteomes" id="UP001207736"/>
    </source>
</evidence>
<evidence type="ECO:0000256" key="2">
    <source>
        <dbReference type="ARBA" id="ARBA00010699"/>
    </source>
</evidence>
<dbReference type="GO" id="GO:0005829">
    <property type="term" value="C:cytosol"/>
    <property type="evidence" value="ECO:0007669"/>
    <property type="project" value="TreeGrafter"/>
</dbReference>
<dbReference type="EMBL" id="BQKB01000018">
    <property type="protein sequence ID" value="GJM52791.1"/>
    <property type="molecule type" value="Genomic_DNA"/>
</dbReference>
<dbReference type="GO" id="GO:0004479">
    <property type="term" value="F:methionyl-tRNA formyltransferase activity"/>
    <property type="evidence" value="ECO:0007669"/>
    <property type="project" value="UniProtKB-UniRule"/>
</dbReference>
<proteinExistence type="inferred from homology"/>
<evidence type="ECO:0000256" key="4">
    <source>
        <dbReference type="ARBA" id="ARBA00016014"/>
    </source>
</evidence>
<evidence type="ECO:0000313" key="11">
    <source>
        <dbReference type="EMBL" id="GJM49726.1"/>
    </source>
</evidence>
<name>A0AAV5AV41_9FLAO</name>
<evidence type="ECO:0000313" key="12">
    <source>
        <dbReference type="EMBL" id="GJM52791.1"/>
    </source>
</evidence>
<dbReference type="CDD" id="cd08704">
    <property type="entry name" value="Met_tRNA_FMT_C"/>
    <property type="match status" value="1"/>
</dbReference>
<dbReference type="AlphaFoldDB" id="A0AAV5AV41"/>
<dbReference type="EC" id="2.1.2.9" evidence="3 8"/>
<sequence>MKNIRIVFMGTPDFATETLKKLVENRVNVVAVITAPDKQAGRGQKLQSSSVKQYAISQQIPVLQPTNLKDTSFLEELKSYNADLQIVVAFRMLPKAVWAMPKMGTFNLHASLLPDYRGAAPINWAIIQGEKQTGVTTFFIDEKIDTGAIILQETTEILPRETAGSLHDKLMVQGANLVLKTIELIAQNKVKSQIQPEKVYKEAFKIHKETCRIDWTKSLEQIDYFIRGMSPYPTAWSVIKRQSIEIPVKIYEATPLKEKHSLTVGSILIENKALKIATTDGFLQIDQLQLPAKKRMTSKELLNGFSFELGDYFS</sequence>
<protein>
    <recommendedName>
        <fullName evidence="4 8">Methionyl-tRNA formyltransferase</fullName>
        <ecNumber evidence="3 8">2.1.2.9</ecNumber>
    </recommendedName>
</protein>
<evidence type="ECO:0000259" key="9">
    <source>
        <dbReference type="Pfam" id="PF00551"/>
    </source>
</evidence>
<feature type="domain" description="Formyl transferase N-terminal" evidence="9">
    <location>
        <begin position="5"/>
        <end position="180"/>
    </location>
</feature>
<dbReference type="EMBL" id="BQKA01000012">
    <property type="protein sequence ID" value="GJM49726.1"/>
    <property type="molecule type" value="Genomic_DNA"/>
</dbReference>
<dbReference type="InterPro" id="IPR036477">
    <property type="entry name" value="Formyl_transf_N_sf"/>
</dbReference>
<organism evidence="11 13">
    <name type="scientific">Capnocytophaga catalasegens</name>
    <dbReference type="NCBI Taxonomy" id="1004260"/>
    <lineage>
        <taxon>Bacteria</taxon>
        <taxon>Pseudomonadati</taxon>
        <taxon>Bacteroidota</taxon>
        <taxon>Flavobacteriia</taxon>
        <taxon>Flavobacteriales</taxon>
        <taxon>Flavobacteriaceae</taxon>
        <taxon>Capnocytophaga</taxon>
    </lineage>
</organism>
<dbReference type="HAMAP" id="MF_00182">
    <property type="entry name" value="Formyl_trans"/>
    <property type="match status" value="1"/>
</dbReference>
<dbReference type="Pfam" id="PF02911">
    <property type="entry name" value="Formyl_trans_C"/>
    <property type="match status" value="1"/>
</dbReference>
<dbReference type="InterPro" id="IPR002376">
    <property type="entry name" value="Formyl_transf_N"/>
</dbReference>
<feature type="binding site" evidence="8">
    <location>
        <begin position="111"/>
        <end position="114"/>
    </location>
    <ligand>
        <name>(6S)-5,6,7,8-tetrahydrofolate</name>
        <dbReference type="ChEBI" id="CHEBI:57453"/>
    </ligand>
</feature>
<dbReference type="InterPro" id="IPR037022">
    <property type="entry name" value="Formyl_trans_C_sf"/>
</dbReference>
<evidence type="ECO:0000256" key="7">
    <source>
        <dbReference type="ARBA" id="ARBA00048558"/>
    </source>
</evidence>
<dbReference type="CDD" id="cd08646">
    <property type="entry name" value="FMT_core_Met-tRNA-FMT_N"/>
    <property type="match status" value="1"/>
</dbReference>
<dbReference type="InterPro" id="IPR011034">
    <property type="entry name" value="Formyl_transferase-like_C_sf"/>
</dbReference>
<dbReference type="RefSeq" id="WP_264846205.1">
    <property type="nucleotide sequence ID" value="NZ_BPMA01000018.1"/>
</dbReference>
<evidence type="ECO:0000256" key="6">
    <source>
        <dbReference type="ARBA" id="ARBA00022917"/>
    </source>
</evidence>
<dbReference type="SUPFAM" id="SSF50486">
    <property type="entry name" value="FMT C-terminal domain-like"/>
    <property type="match status" value="1"/>
</dbReference>
<keyword evidence="5 8" id="KW-0808">Transferase</keyword>
<evidence type="ECO:0000256" key="3">
    <source>
        <dbReference type="ARBA" id="ARBA00012261"/>
    </source>
</evidence>
<evidence type="ECO:0000313" key="14">
    <source>
        <dbReference type="Proteomes" id="UP001208692"/>
    </source>
</evidence>
<dbReference type="Proteomes" id="UP001208692">
    <property type="component" value="Unassembled WGS sequence"/>
</dbReference>
<dbReference type="InterPro" id="IPR041711">
    <property type="entry name" value="Met-tRNA-FMT_N"/>
</dbReference>
<dbReference type="InterPro" id="IPR005794">
    <property type="entry name" value="Fmt"/>
</dbReference>
<gene>
    <name evidence="8 11" type="primary">fmt</name>
    <name evidence="11" type="ORF">RCZ15_07010</name>
    <name evidence="12" type="ORF">RCZ16_11080</name>
</gene>
<dbReference type="PANTHER" id="PTHR11138:SF5">
    <property type="entry name" value="METHIONYL-TRNA FORMYLTRANSFERASE, MITOCHONDRIAL"/>
    <property type="match status" value="1"/>
</dbReference>